<name>A0A4Z1JBU0_9HELO</name>
<dbReference type="Proteomes" id="UP000297452">
    <property type="component" value="Unassembled WGS sequence"/>
</dbReference>
<evidence type="ECO:0000313" key="1">
    <source>
        <dbReference type="EMBL" id="TGO68902.1"/>
    </source>
</evidence>
<proteinExistence type="predicted"/>
<organism evidence="1 2">
    <name type="scientific">Botryotinia narcissicola</name>
    <dbReference type="NCBI Taxonomy" id="278944"/>
    <lineage>
        <taxon>Eukaryota</taxon>
        <taxon>Fungi</taxon>
        <taxon>Dikarya</taxon>
        <taxon>Ascomycota</taxon>
        <taxon>Pezizomycotina</taxon>
        <taxon>Leotiomycetes</taxon>
        <taxon>Helotiales</taxon>
        <taxon>Sclerotiniaceae</taxon>
        <taxon>Botryotinia</taxon>
    </lineage>
</organism>
<evidence type="ECO:0000313" key="2">
    <source>
        <dbReference type="Proteomes" id="UP000297452"/>
    </source>
</evidence>
<sequence>MYGMQAIDPEKDPNPFLSRDPARQLWVFPPVYRFFMELSEEDNSRYSGDSENTSSIRAETDYPWLAGYLRLVSGAEHVLPYVLLLSVWNVLKRTAEIV</sequence>
<dbReference type="EMBL" id="PQXJ01000018">
    <property type="protein sequence ID" value="TGO68902.1"/>
    <property type="molecule type" value="Genomic_DNA"/>
</dbReference>
<keyword evidence="2" id="KW-1185">Reference proteome</keyword>
<reference evidence="1 2" key="1">
    <citation type="submission" date="2017-12" db="EMBL/GenBank/DDBJ databases">
        <title>Comparative genomics of Botrytis spp.</title>
        <authorList>
            <person name="Valero-Jimenez C.A."/>
            <person name="Tapia P."/>
            <person name="Veloso J."/>
            <person name="Silva-Moreno E."/>
            <person name="Staats M."/>
            <person name="Valdes J.H."/>
            <person name="Van Kan J.A.L."/>
        </authorList>
    </citation>
    <scope>NUCLEOTIDE SEQUENCE [LARGE SCALE GENOMIC DNA]</scope>
    <source>
        <strain evidence="1 2">MUCL2120</strain>
    </source>
</reference>
<gene>
    <name evidence="1" type="ORF">BOTNAR_0018g00250</name>
</gene>
<protein>
    <submittedName>
        <fullName evidence="1">Uncharacterized protein</fullName>
    </submittedName>
</protein>
<comment type="caution">
    <text evidence="1">The sequence shown here is derived from an EMBL/GenBank/DDBJ whole genome shotgun (WGS) entry which is preliminary data.</text>
</comment>
<dbReference type="AlphaFoldDB" id="A0A4Z1JBU0"/>
<accession>A0A4Z1JBU0</accession>